<evidence type="ECO:0000313" key="3">
    <source>
        <dbReference type="Proteomes" id="UP000191342"/>
    </source>
</evidence>
<evidence type="ECO:0000256" key="1">
    <source>
        <dbReference type="SAM" id="MobiDB-lite"/>
    </source>
</evidence>
<protein>
    <submittedName>
        <fullName evidence="2">Uncharacterized protein</fullName>
    </submittedName>
</protein>
<accession>A0A1V6TX51</accession>
<feature type="compositionally biased region" description="Basic residues" evidence="1">
    <location>
        <begin position="1"/>
        <end position="11"/>
    </location>
</feature>
<reference evidence="3" key="1">
    <citation type="journal article" date="2017" name="Nat. Microbiol.">
        <title>Global analysis of biosynthetic gene clusters reveals vast potential of secondary metabolite production in Penicillium species.</title>
        <authorList>
            <person name="Nielsen J.C."/>
            <person name="Grijseels S."/>
            <person name="Prigent S."/>
            <person name="Ji B."/>
            <person name="Dainat J."/>
            <person name="Nielsen K.F."/>
            <person name="Frisvad J.C."/>
            <person name="Workman M."/>
            <person name="Nielsen J."/>
        </authorList>
    </citation>
    <scope>NUCLEOTIDE SEQUENCE [LARGE SCALE GENOMIC DNA]</scope>
    <source>
        <strain evidence="3">IBT 14082</strain>
    </source>
</reference>
<dbReference type="EMBL" id="MLQL01000002">
    <property type="protein sequence ID" value="OQE30938.1"/>
    <property type="molecule type" value="Genomic_DNA"/>
</dbReference>
<gene>
    <name evidence="2" type="ORF">PENFLA_c002G07568</name>
</gene>
<sequence>MSRTLSPRKKPVQSVTSDYPWRSDNPFGPPQVQRSVPSGIKRLRDTLSKLSPSAFAEKDLLRKKNQYKTPLTERNVDTLVTEQECNAAYKPNLHSPEIQVTEWLQRVS</sequence>
<keyword evidence="3" id="KW-1185">Reference proteome</keyword>
<proteinExistence type="predicted"/>
<evidence type="ECO:0000313" key="2">
    <source>
        <dbReference type="EMBL" id="OQE30938.1"/>
    </source>
</evidence>
<comment type="caution">
    <text evidence="2">The sequence shown here is derived from an EMBL/GenBank/DDBJ whole genome shotgun (WGS) entry which is preliminary data.</text>
</comment>
<dbReference type="Proteomes" id="UP000191342">
    <property type="component" value="Unassembled WGS sequence"/>
</dbReference>
<name>A0A1V6TX51_9EURO</name>
<dbReference type="OrthoDB" id="4223756at2759"/>
<organism evidence="2 3">
    <name type="scientific">Penicillium flavigenum</name>
    <dbReference type="NCBI Taxonomy" id="254877"/>
    <lineage>
        <taxon>Eukaryota</taxon>
        <taxon>Fungi</taxon>
        <taxon>Dikarya</taxon>
        <taxon>Ascomycota</taxon>
        <taxon>Pezizomycotina</taxon>
        <taxon>Eurotiomycetes</taxon>
        <taxon>Eurotiomycetidae</taxon>
        <taxon>Eurotiales</taxon>
        <taxon>Aspergillaceae</taxon>
        <taxon>Penicillium</taxon>
    </lineage>
</organism>
<dbReference type="AlphaFoldDB" id="A0A1V6TX51"/>
<feature type="region of interest" description="Disordered" evidence="1">
    <location>
        <begin position="1"/>
        <end position="35"/>
    </location>
</feature>